<name>A0ABN2NJ14_9PSEU</name>
<dbReference type="Proteomes" id="UP001500449">
    <property type="component" value="Unassembled WGS sequence"/>
</dbReference>
<evidence type="ECO:0000313" key="2">
    <source>
        <dbReference type="Proteomes" id="UP001500449"/>
    </source>
</evidence>
<keyword evidence="2" id="KW-1185">Reference proteome</keyword>
<reference evidence="1 2" key="1">
    <citation type="journal article" date="2019" name="Int. J. Syst. Evol. Microbiol.">
        <title>The Global Catalogue of Microorganisms (GCM) 10K type strain sequencing project: providing services to taxonomists for standard genome sequencing and annotation.</title>
        <authorList>
            <consortium name="The Broad Institute Genomics Platform"/>
            <consortium name="The Broad Institute Genome Sequencing Center for Infectious Disease"/>
            <person name="Wu L."/>
            <person name="Ma J."/>
        </authorList>
    </citation>
    <scope>NUCLEOTIDE SEQUENCE [LARGE SCALE GENOMIC DNA]</scope>
    <source>
        <strain evidence="1 2">JCM 16009</strain>
    </source>
</reference>
<evidence type="ECO:0000313" key="1">
    <source>
        <dbReference type="EMBL" id="GAA1870716.1"/>
    </source>
</evidence>
<organism evidence="1 2">
    <name type="scientific">Pseudonocardia ailaonensis</name>
    <dbReference type="NCBI Taxonomy" id="367279"/>
    <lineage>
        <taxon>Bacteria</taxon>
        <taxon>Bacillati</taxon>
        <taxon>Actinomycetota</taxon>
        <taxon>Actinomycetes</taxon>
        <taxon>Pseudonocardiales</taxon>
        <taxon>Pseudonocardiaceae</taxon>
        <taxon>Pseudonocardia</taxon>
    </lineage>
</organism>
<gene>
    <name evidence="1" type="ORF">GCM10009836_59220</name>
</gene>
<sequence length="66" mass="6375">MRAHGTAPARAAGIGCVGAASRSVDDIGTSWPTAAAGVATDCRARPCPAPGRAKRGIGLCGIGQTG</sequence>
<protein>
    <submittedName>
        <fullName evidence="1">Uncharacterized protein</fullName>
    </submittedName>
</protein>
<comment type="caution">
    <text evidence="1">The sequence shown here is derived from an EMBL/GenBank/DDBJ whole genome shotgun (WGS) entry which is preliminary data.</text>
</comment>
<proteinExistence type="predicted"/>
<dbReference type="EMBL" id="BAAAQK010000025">
    <property type="protein sequence ID" value="GAA1870716.1"/>
    <property type="molecule type" value="Genomic_DNA"/>
</dbReference>
<accession>A0ABN2NJ14</accession>